<comment type="caution">
    <text evidence="3">The sequence shown here is derived from an EMBL/GenBank/DDBJ whole genome shotgun (WGS) entry which is preliminary data.</text>
</comment>
<dbReference type="PRINTS" id="PR00081">
    <property type="entry name" value="GDHRDH"/>
</dbReference>
<sequence>MRLTDKIVIVTGGAGAIGGEITKLLAREGARIVIADVNTEANSRMVDEVKALGSEALAVCVDVIEIDQAGKMVEAALEHFGQIDILVNVAGGSTGPSIKTKMDFFAQSEKTRGEEILRLNLLAPLNCARAVINHMMERRSGAIVSISSVAGVIGMMKGVEYSAAKAGIVGMTVTLAKEAAEYGIRVNCVSPGIVGTERVFKMAPDRIPQWEKGIKLGRLCKPEEIASAVLFLVSDESSYITGQNIIVDGGLCLGPEGY</sequence>
<organism evidence="3">
    <name type="scientific">marine sediment metagenome</name>
    <dbReference type="NCBI Taxonomy" id="412755"/>
    <lineage>
        <taxon>unclassified sequences</taxon>
        <taxon>metagenomes</taxon>
        <taxon>ecological metagenomes</taxon>
    </lineage>
</organism>
<dbReference type="PRINTS" id="PR00080">
    <property type="entry name" value="SDRFAMILY"/>
</dbReference>
<dbReference type="GO" id="GO:0016616">
    <property type="term" value="F:oxidoreductase activity, acting on the CH-OH group of donors, NAD or NADP as acceptor"/>
    <property type="evidence" value="ECO:0007669"/>
    <property type="project" value="TreeGrafter"/>
</dbReference>
<dbReference type="NCBIfam" id="NF005559">
    <property type="entry name" value="PRK07231.1"/>
    <property type="match status" value="1"/>
</dbReference>
<dbReference type="PANTHER" id="PTHR42760:SF40">
    <property type="entry name" value="3-OXOACYL-[ACYL-CARRIER-PROTEIN] REDUCTASE, CHLOROPLASTIC"/>
    <property type="match status" value="1"/>
</dbReference>
<dbReference type="SUPFAM" id="SSF51735">
    <property type="entry name" value="NAD(P)-binding Rossmann-fold domains"/>
    <property type="match status" value="1"/>
</dbReference>
<dbReference type="PROSITE" id="PS00061">
    <property type="entry name" value="ADH_SHORT"/>
    <property type="match status" value="1"/>
</dbReference>
<evidence type="ECO:0008006" key="4">
    <source>
        <dbReference type="Google" id="ProtNLM"/>
    </source>
</evidence>
<dbReference type="AlphaFoldDB" id="X1S3T4"/>
<comment type="similarity">
    <text evidence="1">Belongs to the short-chain dehydrogenases/reductases (SDR) family.</text>
</comment>
<dbReference type="EMBL" id="BARW01007456">
    <property type="protein sequence ID" value="GAI87538.1"/>
    <property type="molecule type" value="Genomic_DNA"/>
</dbReference>
<dbReference type="Pfam" id="PF13561">
    <property type="entry name" value="adh_short_C2"/>
    <property type="match status" value="1"/>
</dbReference>
<dbReference type="InterPro" id="IPR020904">
    <property type="entry name" value="Sc_DH/Rdtase_CS"/>
</dbReference>
<name>X1S3T4_9ZZZZ</name>
<proteinExistence type="inferred from homology"/>
<evidence type="ECO:0000313" key="3">
    <source>
        <dbReference type="EMBL" id="GAI87538.1"/>
    </source>
</evidence>
<dbReference type="PANTHER" id="PTHR42760">
    <property type="entry name" value="SHORT-CHAIN DEHYDROGENASES/REDUCTASES FAMILY MEMBER"/>
    <property type="match status" value="1"/>
</dbReference>
<keyword evidence="2" id="KW-0560">Oxidoreductase</keyword>
<gene>
    <name evidence="3" type="ORF">S12H4_15511</name>
</gene>
<accession>X1S3T4</accession>
<dbReference type="FunFam" id="3.40.50.720:FF:000173">
    <property type="entry name" value="3-oxoacyl-[acyl-carrier protein] reductase"/>
    <property type="match status" value="1"/>
</dbReference>
<protein>
    <recommendedName>
        <fullName evidence="4">Glucose 1-dehydrogenase</fullName>
    </recommendedName>
</protein>
<dbReference type="GO" id="GO:0030497">
    <property type="term" value="P:fatty acid elongation"/>
    <property type="evidence" value="ECO:0007669"/>
    <property type="project" value="TreeGrafter"/>
</dbReference>
<dbReference type="InterPro" id="IPR036291">
    <property type="entry name" value="NAD(P)-bd_dom_sf"/>
</dbReference>
<dbReference type="Gene3D" id="3.40.50.720">
    <property type="entry name" value="NAD(P)-binding Rossmann-like Domain"/>
    <property type="match status" value="1"/>
</dbReference>
<evidence type="ECO:0000256" key="2">
    <source>
        <dbReference type="ARBA" id="ARBA00023002"/>
    </source>
</evidence>
<evidence type="ECO:0000256" key="1">
    <source>
        <dbReference type="ARBA" id="ARBA00006484"/>
    </source>
</evidence>
<reference evidence="3" key="1">
    <citation type="journal article" date="2014" name="Front. Microbiol.">
        <title>High frequency of phylogenetically diverse reductive dehalogenase-homologous genes in deep subseafloor sedimentary metagenomes.</title>
        <authorList>
            <person name="Kawai M."/>
            <person name="Futagami T."/>
            <person name="Toyoda A."/>
            <person name="Takaki Y."/>
            <person name="Nishi S."/>
            <person name="Hori S."/>
            <person name="Arai W."/>
            <person name="Tsubouchi T."/>
            <person name="Morono Y."/>
            <person name="Uchiyama I."/>
            <person name="Ito T."/>
            <person name="Fujiyama A."/>
            <person name="Inagaki F."/>
            <person name="Takami H."/>
        </authorList>
    </citation>
    <scope>NUCLEOTIDE SEQUENCE</scope>
    <source>
        <strain evidence="3">Expedition CK06-06</strain>
    </source>
</reference>
<dbReference type="InterPro" id="IPR002347">
    <property type="entry name" value="SDR_fam"/>
</dbReference>